<feature type="chain" id="PRO_5009294236" description="Lipoprotein" evidence="2">
    <location>
        <begin position="24"/>
        <end position="279"/>
    </location>
</feature>
<dbReference type="OrthoDB" id="3369896at2"/>
<evidence type="ECO:0000256" key="2">
    <source>
        <dbReference type="SAM" id="SignalP"/>
    </source>
</evidence>
<dbReference type="EMBL" id="FNVU01000007">
    <property type="protein sequence ID" value="SEG64013.1"/>
    <property type="molecule type" value="Genomic_DNA"/>
</dbReference>
<feature type="region of interest" description="Disordered" evidence="1">
    <location>
        <begin position="26"/>
        <end position="50"/>
    </location>
</feature>
<proteinExistence type="predicted"/>
<keyword evidence="4" id="KW-1185">Reference proteome</keyword>
<protein>
    <recommendedName>
        <fullName evidence="5">Lipoprotein</fullName>
    </recommendedName>
</protein>
<dbReference type="AlphaFoldDB" id="A0A1H6BTM4"/>
<feature type="compositionally biased region" description="Low complexity" evidence="1">
    <location>
        <begin position="31"/>
        <end position="50"/>
    </location>
</feature>
<evidence type="ECO:0000256" key="1">
    <source>
        <dbReference type="SAM" id="MobiDB-lite"/>
    </source>
</evidence>
<keyword evidence="2" id="KW-0732">Signal</keyword>
<dbReference type="PROSITE" id="PS51257">
    <property type="entry name" value="PROKAR_LIPOPROTEIN"/>
    <property type="match status" value="1"/>
</dbReference>
<evidence type="ECO:0000313" key="4">
    <source>
        <dbReference type="Proteomes" id="UP000236754"/>
    </source>
</evidence>
<sequence>MRTTTAACCALAAAALLATTACGGPTHHARTANPAANKATPTPSTTKGADPAASRAVAAMVARVAAKSSSRLVEIQHRTSGTVTMSGWQVWGSSGAALDFTVSPADLGMQNLNHSSHMEMRTMDGSEYLSIDPVKSGAFKGKRWLRYSMAAVGGSGLTGAMDKAGRQSPIEALRAPAADGEVALVGRETMDGKPTTHYRATVAADSDIVALEDVPVTAQADVWVGPDGYPVRYVWDDGKQRNITDFQSFGGARTIRTPPASDVIDTSNKAAASSAPPAG</sequence>
<evidence type="ECO:0008006" key="5">
    <source>
        <dbReference type="Google" id="ProtNLM"/>
    </source>
</evidence>
<reference evidence="3 4" key="1">
    <citation type="submission" date="2016-10" db="EMBL/GenBank/DDBJ databases">
        <authorList>
            <person name="de Groot N.N."/>
        </authorList>
    </citation>
    <scope>NUCLEOTIDE SEQUENCE [LARGE SCALE GENOMIC DNA]</scope>
    <source>
        <strain evidence="3 4">CGMCC 4.2023</strain>
    </source>
</reference>
<feature type="region of interest" description="Disordered" evidence="1">
    <location>
        <begin position="254"/>
        <end position="279"/>
    </location>
</feature>
<gene>
    <name evidence="3" type="ORF">SAMN05216223_107210</name>
</gene>
<dbReference type="RefSeq" id="WP_103886932.1">
    <property type="nucleotide sequence ID" value="NZ_FNVU01000007.1"/>
</dbReference>
<feature type="signal peptide" evidence="2">
    <location>
        <begin position="1"/>
        <end position="23"/>
    </location>
</feature>
<evidence type="ECO:0000313" key="3">
    <source>
        <dbReference type="EMBL" id="SEG64013.1"/>
    </source>
</evidence>
<name>A0A1H6BTM4_9ACTN</name>
<accession>A0A1H6BTM4</accession>
<dbReference type="Proteomes" id="UP000236754">
    <property type="component" value="Unassembled WGS sequence"/>
</dbReference>
<organism evidence="3 4">
    <name type="scientific">Actinacidiphila yanglinensis</name>
    <dbReference type="NCBI Taxonomy" id="310779"/>
    <lineage>
        <taxon>Bacteria</taxon>
        <taxon>Bacillati</taxon>
        <taxon>Actinomycetota</taxon>
        <taxon>Actinomycetes</taxon>
        <taxon>Kitasatosporales</taxon>
        <taxon>Streptomycetaceae</taxon>
        <taxon>Actinacidiphila</taxon>
    </lineage>
</organism>
<dbReference type="Gene3D" id="2.50.20.20">
    <property type="match status" value="1"/>
</dbReference>
<feature type="compositionally biased region" description="Low complexity" evidence="1">
    <location>
        <begin position="270"/>
        <end position="279"/>
    </location>
</feature>